<keyword evidence="4" id="KW-0067">ATP-binding</keyword>
<evidence type="ECO:0000259" key="5">
    <source>
        <dbReference type="SMART" id="SM00382"/>
    </source>
</evidence>
<evidence type="ECO:0000313" key="6">
    <source>
        <dbReference type="EMBL" id="MED6200108.1"/>
    </source>
</evidence>
<dbReference type="InterPro" id="IPR042197">
    <property type="entry name" value="Apaf_helical"/>
</dbReference>
<dbReference type="Pfam" id="PF00931">
    <property type="entry name" value="NB-ARC"/>
    <property type="match status" value="1"/>
</dbReference>
<dbReference type="EMBL" id="JASCZI010212696">
    <property type="protein sequence ID" value="MED6200108.1"/>
    <property type="molecule type" value="Genomic_DNA"/>
</dbReference>
<comment type="similarity">
    <text evidence="1">Belongs to the disease resistance NB-LRR family.</text>
</comment>
<dbReference type="SUPFAM" id="SSF52058">
    <property type="entry name" value="L domain-like"/>
    <property type="match status" value="1"/>
</dbReference>
<protein>
    <recommendedName>
        <fullName evidence="5">AAA+ ATPase domain-containing protein</fullName>
    </recommendedName>
</protein>
<sequence length="728" mass="82731">MTDLASKPFEKVIEYLLDATIRQLDYIIFCNSHVKELKPLVEILKINKQLVESKVDLAKNNARQITPAVEHWLTRVDEKIKESEEFHCHKALSFKTGCSSGALPFLWYRRKLGRRAKKMLAPEIKDLNLECASTVLPNISCPQEAPSYAESNPSDGGYLEFKSRKDIIDKIMGHLKDTRVRMVGLYGPSGVGKTSLVKQIGKLAYDSRLFEKVVIAIVKKDPDHQKIQQDIADYLGLTFENEGEFGRATRLRKRLKQENTLVILDDLWDVLDLKKIGIPFYDDDVSSNVAVKDRNEGGETDIGGKKVKNEDSSGTTKGCKILVTSRQRDVLCNKMNAKENLAFLVPELYVDEAFTLFKKEVGMSNENFKFKPETLMKYCAGLPMAVIIVGRSLMNKRESEWEGELERLKSQESNEVHKYMENHVKLGILKDVNTLRDARKSISESIQKLKVSGLMLDSNSNDHFNMHDIVRDAALSIACKNQNAFILMNKTLNEWPDEEELEKCRAISIYKSHIVDELPEVVNCPHLRFFHIDNDDPTLKIPDSLSRSRIEDWPAVLGGLSKLQLLDISDCSISSSTGPLSLSSFTNLEEFYVSNSLAKMEVKGQIYNSQHSILSELKHLHQLNTMEVCIPGTEFLPTDLFFHELNDYKIVIGDFETLSIGDFKMPHRYEASRSLALQLEPGMDDIHSLKGIKLLLGIRGIYVVKLTTKEMRRMELTHNILRGKPFEG</sequence>
<organism evidence="6 7">
    <name type="scientific">Stylosanthes scabra</name>
    <dbReference type="NCBI Taxonomy" id="79078"/>
    <lineage>
        <taxon>Eukaryota</taxon>
        <taxon>Viridiplantae</taxon>
        <taxon>Streptophyta</taxon>
        <taxon>Embryophyta</taxon>
        <taxon>Tracheophyta</taxon>
        <taxon>Spermatophyta</taxon>
        <taxon>Magnoliopsida</taxon>
        <taxon>eudicotyledons</taxon>
        <taxon>Gunneridae</taxon>
        <taxon>Pentapetalae</taxon>
        <taxon>rosids</taxon>
        <taxon>fabids</taxon>
        <taxon>Fabales</taxon>
        <taxon>Fabaceae</taxon>
        <taxon>Papilionoideae</taxon>
        <taxon>50 kb inversion clade</taxon>
        <taxon>dalbergioids sensu lato</taxon>
        <taxon>Dalbergieae</taxon>
        <taxon>Pterocarpus clade</taxon>
        <taxon>Stylosanthes</taxon>
    </lineage>
</organism>
<dbReference type="InterPro" id="IPR032675">
    <property type="entry name" value="LRR_dom_sf"/>
</dbReference>
<dbReference type="SUPFAM" id="SSF52540">
    <property type="entry name" value="P-loop containing nucleoside triphosphate hydrolases"/>
    <property type="match status" value="1"/>
</dbReference>
<evidence type="ECO:0000256" key="4">
    <source>
        <dbReference type="ARBA" id="ARBA00022840"/>
    </source>
</evidence>
<comment type="caution">
    <text evidence="6">The sequence shown here is derived from an EMBL/GenBank/DDBJ whole genome shotgun (WGS) entry which is preliminary data.</text>
</comment>
<feature type="domain" description="AAA+ ATPase" evidence="5">
    <location>
        <begin position="179"/>
        <end position="347"/>
    </location>
</feature>
<accession>A0ABU6XUG5</accession>
<dbReference type="PANTHER" id="PTHR33463:SF196">
    <property type="entry name" value="NB-ARC DOMAIN DISEASE RESISTANCE PROTEIN"/>
    <property type="match status" value="1"/>
</dbReference>
<dbReference type="PRINTS" id="PR00364">
    <property type="entry name" value="DISEASERSIST"/>
</dbReference>
<dbReference type="InterPro" id="IPR027417">
    <property type="entry name" value="P-loop_NTPase"/>
</dbReference>
<dbReference type="InterPro" id="IPR050905">
    <property type="entry name" value="Plant_NBS-LRR"/>
</dbReference>
<evidence type="ECO:0000256" key="3">
    <source>
        <dbReference type="ARBA" id="ARBA00022821"/>
    </source>
</evidence>
<dbReference type="SMART" id="SM00382">
    <property type="entry name" value="AAA"/>
    <property type="match status" value="1"/>
</dbReference>
<dbReference type="Gene3D" id="1.10.8.430">
    <property type="entry name" value="Helical domain of apoptotic protease-activating factors"/>
    <property type="match status" value="1"/>
</dbReference>
<dbReference type="InterPro" id="IPR002182">
    <property type="entry name" value="NB-ARC"/>
</dbReference>
<evidence type="ECO:0000256" key="1">
    <source>
        <dbReference type="ARBA" id="ARBA00008894"/>
    </source>
</evidence>
<evidence type="ECO:0000313" key="7">
    <source>
        <dbReference type="Proteomes" id="UP001341840"/>
    </source>
</evidence>
<evidence type="ECO:0000256" key="2">
    <source>
        <dbReference type="ARBA" id="ARBA00022741"/>
    </source>
</evidence>
<proteinExistence type="inferred from homology"/>
<dbReference type="InterPro" id="IPR003593">
    <property type="entry name" value="AAA+_ATPase"/>
</dbReference>
<keyword evidence="2" id="KW-0547">Nucleotide-binding</keyword>
<dbReference type="Proteomes" id="UP001341840">
    <property type="component" value="Unassembled WGS sequence"/>
</dbReference>
<dbReference type="PANTHER" id="PTHR33463">
    <property type="entry name" value="NB-ARC DOMAIN-CONTAINING PROTEIN-RELATED"/>
    <property type="match status" value="1"/>
</dbReference>
<reference evidence="6 7" key="1">
    <citation type="journal article" date="2023" name="Plants (Basel)">
        <title>Bridging the Gap: Combining Genomics and Transcriptomics Approaches to Understand Stylosanthes scabra, an Orphan Legume from the Brazilian Caatinga.</title>
        <authorList>
            <person name="Ferreira-Neto J.R.C."/>
            <person name="da Silva M.D."/>
            <person name="Binneck E."/>
            <person name="de Melo N.F."/>
            <person name="da Silva R.H."/>
            <person name="de Melo A.L.T.M."/>
            <person name="Pandolfi V."/>
            <person name="Bustamante F.O."/>
            <person name="Brasileiro-Vidal A.C."/>
            <person name="Benko-Iseppon A.M."/>
        </authorList>
    </citation>
    <scope>NUCLEOTIDE SEQUENCE [LARGE SCALE GENOMIC DNA]</scope>
    <source>
        <tissue evidence="6">Leaves</tissue>
    </source>
</reference>
<keyword evidence="7" id="KW-1185">Reference proteome</keyword>
<name>A0ABU6XUG5_9FABA</name>
<gene>
    <name evidence="6" type="ORF">PIB30_082034</name>
</gene>
<keyword evidence="3" id="KW-0611">Plant defense</keyword>
<dbReference type="Gene3D" id="3.80.10.10">
    <property type="entry name" value="Ribonuclease Inhibitor"/>
    <property type="match status" value="1"/>
</dbReference>
<dbReference type="Gene3D" id="3.40.50.300">
    <property type="entry name" value="P-loop containing nucleotide triphosphate hydrolases"/>
    <property type="match status" value="1"/>
</dbReference>